<sequence length="544" mass="61028">MDRGMDPCVGTWTDVTSDSRLVEHLLDLYFCWEYPTLASLSREHFMADFVAGRPRFCSPLLVNALLALASRFSDRPELRTGSDPHTTGDVFFAEAQRLFWNMESHYSLTTIQAAGIMSIRQVSCGMDRESRYYAGQSVRLCVEMGLHRHHDTSGPQNDESIVQLATFWGAFALDHAWSLTAGSLPQFSQFPLFPPKITPQDGVDNALWMPYTDDGSTLQHPCEQPSHITSVFNSFCELSEIVHKSLYTLHCPARTPNRQDLIGIYTRFLSWYNSLPEPFRLGGTFTPQVLYMHVYYHYSIILTFRPFIELRITNSTLLPRKICVQAADAIHGHIRSYAELYSLRRTPSFMPYLVLMSSRLYLAVGGLSLSPEGSVSLGSGRAKAGVWANGAPDDLATTLGRVQRGIDNLDDMRQCHRVADVAWNMLRFLIEGLKAYVEITRALQGGQGRRGEFDPHWAALSVNQGADFFSPKPVGDGWDKIKMKAAEKGRASTGTSPRRMLSLLQSSDAMRSALFWPSPRLPPPSIIPVTFDLEEAGFEPIEVE</sequence>
<reference evidence="8" key="1">
    <citation type="journal article" date="2023" name="Mol. Phylogenet. Evol.">
        <title>Genome-scale phylogeny and comparative genomics of the fungal order Sordariales.</title>
        <authorList>
            <person name="Hensen N."/>
            <person name="Bonometti L."/>
            <person name="Westerberg I."/>
            <person name="Brannstrom I.O."/>
            <person name="Guillou S."/>
            <person name="Cros-Aarteil S."/>
            <person name="Calhoun S."/>
            <person name="Haridas S."/>
            <person name="Kuo A."/>
            <person name="Mondo S."/>
            <person name="Pangilinan J."/>
            <person name="Riley R."/>
            <person name="LaButti K."/>
            <person name="Andreopoulos B."/>
            <person name="Lipzen A."/>
            <person name="Chen C."/>
            <person name="Yan M."/>
            <person name="Daum C."/>
            <person name="Ng V."/>
            <person name="Clum A."/>
            <person name="Steindorff A."/>
            <person name="Ohm R.A."/>
            <person name="Martin F."/>
            <person name="Silar P."/>
            <person name="Natvig D.O."/>
            <person name="Lalanne C."/>
            <person name="Gautier V."/>
            <person name="Ament-Velasquez S.L."/>
            <person name="Kruys A."/>
            <person name="Hutchinson M.I."/>
            <person name="Powell A.J."/>
            <person name="Barry K."/>
            <person name="Miller A.N."/>
            <person name="Grigoriev I.V."/>
            <person name="Debuchy R."/>
            <person name="Gladieux P."/>
            <person name="Hiltunen Thoren M."/>
            <person name="Johannesson H."/>
        </authorList>
    </citation>
    <scope>NUCLEOTIDE SEQUENCE</scope>
    <source>
        <strain evidence="8">PSN243</strain>
    </source>
</reference>
<keyword evidence="4" id="KW-0238">DNA-binding</keyword>
<dbReference type="SMART" id="SM00906">
    <property type="entry name" value="Fungal_trans"/>
    <property type="match status" value="1"/>
</dbReference>
<evidence type="ECO:0000313" key="9">
    <source>
        <dbReference type="Proteomes" id="UP001321760"/>
    </source>
</evidence>
<dbReference type="AlphaFoldDB" id="A0AAV9GSV8"/>
<name>A0AAV9GSV8_9PEZI</name>
<keyword evidence="6" id="KW-0539">Nucleus</keyword>
<evidence type="ECO:0000313" key="8">
    <source>
        <dbReference type="EMBL" id="KAK4451074.1"/>
    </source>
</evidence>
<evidence type="ECO:0000256" key="4">
    <source>
        <dbReference type="ARBA" id="ARBA00023125"/>
    </source>
</evidence>
<evidence type="ECO:0000256" key="1">
    <source>
        <dbReference type="ARBA" id="ARBA00022723"/>
    </source>
</evidence>
<dbReference type="Pfam" id="PF04082">
    <property type="entry name" value="Fungal_trans"/>
    <property type="match status" value="1"/>
</dbReference>
<proteinExistence type="predicted"/>
<dbReference type="GO" id="GO:0003677">
    <property type="term" value="F:DNA binding"/>
    <property type="evidence" value="ECO:0007669"/>
    <property type="project" value="UniProtKB-KW"/>
</dbReference>
<dbReference type="GO" id="GO:0008270">
    <property type="term" value="F:zinc ion binding"/>
    <property type="evidence" value="ECO:0007669"/>
    <property type="project" value="InterPro"/>
</dbReference>
<keyword evidence="5" id="KW-0804">Transcription</keyword>
<dbReference type="PANTHER" id="PTHR31313:SF4">
    <property type="entry name" value="CONIDIAL DEVELOPMENT PROTEIN FLUFFY"/>
    <property type="match status" value="1"/>
</dbReference>
<feature type="domain" description="Xylanolytic transcriptional activator regulatory" evidence="7">
    <location>
        <begin position="130"/>
        <end position="201"/>
    </location>
</feature>
<keyword evidence="3" id="KW-0805">Transcription regulation</keyword>
<protein>
    <submittedName>
        <fullName evidence="8">Nitrogen assimilation transcription factor nirA</fullName>
    </submittedName>
</protein>
<dbReference type="EMBL" id="MU865930">
    <property type="protein sequence ID" value="KAK4451074.1"/>
    <property type="molecule type" value="Genomic_DNA"/>
</dbReference>
<keyword evidence="9" id="KW-1185">Reference proteome</keyword>
<evidence type="ECO:0000256" key="5">
    <source>
        <dbReference type="ARBA" id="ARBA00023163"/>
    </source>
</evidence>
<accession>A0AAV9GSV8</accession>
<reference evidence="8" key="2">
    <citation type="submission" date="2023-05" db="EMBL/GenBank/DDBJ databases">
        <authorList>
            <consortium name="Lawrence Berkeley National Laboratory"/>
            <person name="Steindorff A."/>
            <person name="Hensen N."/>
            <person name="Bonometti L."/>
            <person name="Westerberg I."/>
            <person name="Brannstrom I.O."/>
            <person name="Guillou S."/>
            <person name="Cros-Aarteil S."/>
            <person name="Calhoun S."/>
            <person name="Haridas S."/>
            <person name="Kuo A."/>
            <person name="Mondo S."/>
            <person name="Pangilinan J."/>
            <person name="Riley R."/>
            <person name="Labutti K."/>
            <person name="Andreopoulos B."/>
            <person name="Lipzen A."/>
            <person name="Chen C."/>
            <person name="Yanf M."/>
            <person name="Daum C."/>
            <person name="Ng V."/>
            <person name="Clum A."/>
            <person name="Ohm R."/>
            <person name="Martin F."/>
            <person name="Silar P."/>
            <person name="Natvig D."/>
            <person name="Lalanne C."/>
            <person name="Gautier V."/>
            <person name="Ament-Velasquez S.L."/>
            <person name="Kruys A."/>
            <person name="Hutchinson M.I."/>
            <person name="Powell A.J."/>
            <person name="Barry K."/>
            <person name="Miller A.N."/>
            <person name="Grigoriev I.V."/>
            <person name="Debuchy R."/>
            <person name="Gladieux P."/>
            <person name="Thoren M.H."/>
            <person name="Johannesson H."/>
        </authorList>
    </citation>
    <scope>NUCLEOTIDE SEQUENCE</scope>
    <source>
        <strain evidence="8">PSN243</strain>
    </source>
</reference>
<dbReference type="CDD" id="cd12148">
    <property type="entry name" value="fungal_TF_MHR"/>
    <property type="match status" value="1"/>
</dbReference>
<evidence type="ECO:0000256" key="6">
    <source>
        <dbReference type="ARBA" id="ARBA00023242"/>
    </source>
</evidence>
<dbReference type="PANTHER" id="PTHR31313">
    <property type="entry name" value="TY1 ENHANCER ACTIVATOR"/>
    <property type="match status" value="1"/>
</dbReference>
<dbReference type="GO" id="GO:0006351">
    <property type="term" value="P:DNA-templated transcription"/>
    <property type="evidence" value="ECO:0007669"/>
    <property type="project" value="InterPro"/>
</dbReference>
<evidence type="ECO:0000256" key="3">
    <source>
        <dbReference type="ARBA" id="ARBA00023015"/>
    </source>
</evidence>
<evidence type="ECO:0000256" key="2">
    <source>
        <dbReference type="ARBA" id="ARBA00022833"/>
    </source>
</evidence>
<dbReference type="InterPro" id="IPR007219">
    <property type="entry name" value="XnlR_reg_dom"/>
</dbReference>
<evidence type="ECO:0000259" key="7">
    <source>
        <dbReference type="SMART" id="SM00906"/>
    </source>
</evidence>
<keyword evidence="2" id="KW-0862">Zinc</keyword>
<comment type="caution">
    <text evidence="8">The sequence shown here is derived from an EMBL/GenBank/DDBJ whole genome shotgun (WGS) entry which is preliminary data.</text>
</comment>
<dbReference type="InterPro" id="IPR051615">
    <property type="entry name" value="Transcr_Regulatory_Elem"/>
</dbReference>
<keyword evidence="1" id="KW-0479">Metal-binding</keyword>
<gene>
    <name evidence="8" type="ORF">QBC34DRAFT_348712</name>
</gene>
<organism evidence="8 9">
    <name type="scientific">Podospora aff. communis PSN243</name>
    <dbReference type="NCBI Taxonomy" id="3040156"/>
    <lineage>
        <taxon>Eukaryota</taxon>
        <taxon>Fungi</taxon>
        <taxon>Dikarya</taxon>
        <taxon>Ascomycota</taxon>
        <taxon>Pezizomycotina</taxon>
        <taxon>Sordariomycetes</taxon>
        <taxon>Sordariomycetidae</taxon>
        <taxon>Sordariales</taxon>
        <taxon>Podosporaceae</taxon>
        <taxon>Podospora</taxon>
    </lineage>
</organism>
<dbReference type="Proteomes" id="UP001321760">
    <property type="component" value="Unassembled WGS sequence"/>
</dbReference>